<organism evidence="1 2">
    <name type="scientific">Jimgerdemannia flammicorona</name>
    <dbReference type="NCBI Taxonomy" id="994334"/>
    <lineage>
        <taxon>Eukaryota</taxon>
        <taxon>Fungi</taxon>
        <taxon>Fungi incertae sedis</taxon>
        <taxon>Mucoromycota</taxon>
        <taxon>Mucoromycotina</taxon>
        <taxon>Endogonomycetes</taxon>
        <taxon>Endogonales</taxon>
        <taxon>Endogonaceae</taxon>
        <taxon>Jimgerdemannia</taxon>
    </lineage>
</organism>
<evidence type="ECO:0000313" key="1">
    <source>
        <dbReference type="EMBL" id="RUS13110.1"/>
    </source>
</evidence>
<comment type="caution">
    <text evidence="1">The sequence shown here is derived from an EMBL/GenBank/DDBJ whole genome shotgun (WGS) entry which is preliminary data.</text>
</comment>
<reference evidence="1 2" key="1">
    <citation type="journal article" date="2018" name="New Phytol.">
        <title>Phylogenomics of Endogonaceae and evolution of mycorrhizas within Mucoromycota.</title>
        <authorList>
            <person name="Chang Y."/>
            <person name="Desiro A."/>
            <person name="Na H."/>
            <person name="Sandor L."/>
            <person name="Lipzen A."/>
            <person name="Clum A."/>
            <person name="Barry K."/>
            <person name="Grigoriev I.V."/>
            <person name="Martin F.M."/>
            <person name="Stajich J.E."/>
            <person name="Smith M.E."/>
            <person name="Bonito G."/>
            <person name="Spatafora J.W."/>
        </authorList>
    </citation>
    <scope>NUCLEOTIDE SEQUENCE [LARGE SCALE GENOMIC DNA]</scope>
    <source>
        <strain evidence="1 2">AD002</strain>
    </source>
</reference>
<accession>A0A433P6E3</accession>
<sequence length="260" mass="27695">MPETTVFCICDVETHRQTVLRDVGIIQLIINILQIPLDSQNAALVSFNTKRTLRPPLRATSSSSDGEEAVSFDDIATGRESRIQHILFLSAEPATCVRAARQVVGPVHFTPRVRGGARAHAGAAAGWELQDHGDGGGQVIGRLVAFLQEHIGPVMATHKDEPPTAKRVDDDDEVAAVVDVLSALCYVTGAGPITGNQDYIAGQLLRDGEDIDILVHTRVAWEKHSVTGGDANGDAGRVVSAGHNVAQLKMRRGGMAFAGE</sequence>
<evidence type="ECO:0000313" key="2">
    <source>
        <dbReference type="Proteomes" id="UP000274822"/>
    </source>
</evidence>
<keyword evidence="2" id="KW-1185">Reference proteome</keyword>
<gene>
    <name evidence="1" type="ORF">BC938DRAFT_478126</name>
</gene>
<dbReference type="AlphaFoldDB" id="A0A433P6E3"/>
<dbReference type="Proteomes" id="UP000274822">
    <property type="component" value="Unassembled WGS sequence"/>
</dbReference>
<dbReference type="EMBL" id="RBNJ01031031">
    <property type="protein sequence ID" value="RUS13110.1"/>
    <property type="molecule type" value="Genomic_DNA"/>
</dbReference>
<proteinExistence type="predicted"/>
<feature type="non-terminal residue" evidence="1">
    <location>
        <position position="260"/>
    </location>
</feature>
<protein>
    <submittedName>
        <fullName evidence="1">Uncharacterized protein</fullName>
    </submittedName>
</protein>
<name>A0A433P6E3_9FUNG</name>